<gene>
    <name evidence="2" type="ORF">NW755_007417</name>
</gene>
<feature type="coiled-coil region" evidence="1">
    <location>
        <begin position="70"/>
        <end position="123"/>
    </location>
</feature>
<name>A0A9W8R7Q9_9HYPO</name>
<dbReference type="Proteomes" id="UP001152087">
    <property type="component" value="Unassembled WGS sequence"/>
</dbReference>
<protein>
    <submittedName>
        <fullName evidence="2">Uncharacterized protein</fullName>
    </submittedName>
</protein>
<proteinExistence type="predicted"/>
<dbReference type="EMBL" id="JAOQAV010000018">
    <property type="protein sequence ID" value="KAJ4187324.1"/>
    <property type="molecule type" value="Genomic_DNA"/>
</dbReference>
<dbReference type="AlphaFoldDB" id="A0A9W8R7Q9"/>
<keyword evidence="3" id="KW-1185">Reference proteome</keyword>
<sequence>MDLWSYRSHGYGALEEQETDLLRHSHEEAQAKGLLSGSRALDLVTELVNRSRVMVQEKGLWGCIHEEAQERGLVNDIREEEQEMELLDRNREEEREMELLDRNREEEREMELLDRNRGEEQAMGPCDRIHEGGQAMVLVNGSLEEEEQAMGPSQPRACWVRRKHQNLVVLGVWESL</sequence>
<comment type="caution">
    <text evidence="2">The sequence shown here is derived from an EMBL/GenBank/DDBJ whole genome shotgun (WGS) entry which is preliminary data.</text>
</comment>
<evidence type="ECO:0000313" key="2">
    <source>
        <dbReference type="EMBL" id="KAJ4187324.1"/>
    </source>
</evidence>
<organism evidence="2 3">
    <name type="scientific">Fusarium falciforme</name>
    <dbReference type="NCBI Taxonomy" id="195108"/>
    <lineage>
        <taxon>Eukaryota</taxon>
        <taxon>Fungi</taxon>
        <taxon>Dikarya</taxon>
        <taxon>Ascomycota</taxon>
        <taxon>Pezizomycotina</taxon>
        <taxon>Sordariomycetes</taxon>
        <taxon>Hypocreomycetidae</taxon>
        <taxon>Hypocreales</taxon>
        <taxon>Nectriaceae</taxon>
        <taxon>Fusarium</taxon>
        <taxon>Fusarium solani species complex</taxon>
    </lineage>
</organism>
<evidence type="ECO:0000256" key="1">
    <source>
        <dbReference type="SAM" id="Coils"/>
    </source>
</evidence>
<keyword evidence="1" id="KW-0175">Coiled coil</keyword>
<evidence type="ECO:0000313" key="3">
    <source>
        <dbReference type="Proteomes" id="UP001152087"/>
    </source>
</evidence>
<accession>A0A9W8R7Q9</accession>
<reference evidence="2" key="1">
    <citation type="submission" date="2022-09" db="EMBL/GenBank/DDBJ databases">
        <title>Fusarium specimens isolated from Avocado Roots.</title>
        <authorList>
            <person name="Stajich J."/>
            <person name="Roper C."/>
            <person name="Heimlech-Rivalta G."/>
        </authorList>
    </citation>
    <scope>NUCLEOTIDE SEQUENCE</scope>
    <source>
        <strain evidence="2">A02</strain>
    </source>
</reference>